<evidence type="ECO:0000256" key="1">
    <source>
        <dbReference type="SAM" id="Phobius"/>
    </source>
</evidence>
<dbReference type="GeneTree" id="ENSGT00730000113416"/>
<reference evidence="2" key="2">
    <citation type="submission" date="2025-08" db="UniProtKB">
        <authorList>
            <consortium name="Ensembl"/>
        </authorList>
    </citation>
    <scope>IDENTIFICATION</scope>
</reference>
<dbReference type="InParanoid" id="A0A667XF63"/>
<organism evidence="2 3">
    <name type="scientific">Myripristis murdjan</name>
    <name type="common">pinecone soldierfish</name>
    <dbReference type="NCBI Taxonomy" id="586833"/>
    <lineage>
        <taxon>Eukaryota</taxon>
        <taxon>Metazoa</taxon>
        <taxon>Chordata</taxon>
        <taxon>Craniata</taxon>
        <taxon>Vertebrata</taxon>
        <taxon>Euteleostomi</taxon>
        <taxon>Actinopterygii</taxon>
        <taxon>Neopterygii</taxon>
        <taxon>Teleostei</taxon>
        <taxon>Neoteleostei</taxon>
        <taxon>Acanthomorphata</taxon>
        <taxon>Holocentriformes</taxon>
        <taxon>Holocentridae</taxon>
        <taxon>Myripristis</taxon>
    </lineage>
</organism>
<dbReference type="InterPro" id="IPR031363">
    <property type="entry name" value="TMEM252"/>
</dbReference>
<keyword evidence="1" id="KW-0812">Transmembrane</keyword>
<keyword evidence="1" id="KW-0472">Membrane</keyword>
<reference evidence="2" key="3">
    <citation type="submission" date="2025-09" db="UniProtKB">
        <authorList>
            <consortium name="Ensembl"/>
        </authorList>
    </citation>
    <scope>IDENTIFICATION</scope>
</reference>
<keyword evidence="1" id="KW-1133">Transmembrane helix</keyword>
<dbReference type="PANTHER" id="PTHR35682:SF1">
    <property type="entry name" value="TRANSMEMBRANE PROTEIN 252"/>
    <property type="match status" value="1"/>
</dbReference>
<dbReference type="Ensembl" id="ENSMMDT00005011493.1">
    <property type="protein sequence ID" value="ENSMMDP00005011154.1"/>
    <property type="gene ID" value="ENSMMDG00005006025.1"/>
</dbReference>
<accession>A0A667XF63</accession>
<sequence length="183" mass="20334">IYNRGGRHMPLCSLARVVLPGMGFALICVGAYLVSLQANYHFTLRVIFAYVIIACGFLAMLTGVFWAICHSIKSKVYQRGEHSRHIHVYTIDRPSSYPPSYEESQGIQACPDTATDSVVVIDSVDTTMSLAPPLYCRDSSESPDCTWSWEQPPPYTETAPVLQRHADAEEQQCPDTGRSNVFA</sequence>
<dbReference type="AlphaFoldDB" id="A0A667XF63"/>
<evidence type="ECO:0008006" key="4">
    <source>
        <dbReference type="Google" id="ProtNLM"/>
    </source>
</evidence>
<dbReference type="Proteomes" id="UP000472263">
    <property type="component" value="Chromosome 9"/>
</dbReference>
<proteinExistence type="predicted"/>
<evidence type="ECO:0000313" key="2">
    <source>
        <dbReference type="Ensembl" id="ENSMMDP00005011154.1"/>
    </source>
</evidence>
<reference evidence="2" key="1">
    <citation type="submission" date="2019-06" db="EMBL/GenBank/DDBJ databases">
        <authorList>
            <consortium name="Wellcome Sanger Institute Data Sharing"/>
        </authorList>
    </citation>
    <scope>NUCLEOTIDE SEQUENCE [LARGE SCALE GENOMIC DNA]</scope>
</reference>
<name>A0A667XF63_9TELE</name>
<feature type="transmembrane region" description="Helical" evidence="1">
    <location>
        <begin position="14"/>
        <end position="35"/>
    </location>
</feature>
<feature type="transmembrane region" description="Helical" evidence="1">
    <location>
        <begin position="47"/>
        <end position="69"/>
    </location>
</feature>
<dbReference type="Pfam" id="PF15664">
    <property type="entry name" value="TMEM252"/>
    <property type="match status" value="1"/>
</dbReference>
<keyword evidence="3" id="KW-1185">Reference proteome</keyword>
<dbReference type="PANTHER" id="PTHR35682">
    <property type="entry name" value="TRANSMEMBRANE PROTEIN 252"/>
    <property type="match status" value="1"/>
</dbReference>
<gene>
    <name evidence="2" type="primary">tmem252</name>
</gene>
<protein>
    <recommendedName>
        <fullName evidence="4">Transmembrane protein 252</fullName>
    </recommendedName>
</protein>
<evidence type="ECO:0000313" key="3">
    <source>
        <dbReference type="Proteomes" id="UP000472263"/>
    </source>
</evidence>